<organism evidence="5">
    <name type="scientific">Anisakis simplex</name>
    <name type="common">Herring worm</name>
    <dbReference type="NCBI Taxonomy" id="6269"/>
    <lineage>
        <taxon>Eukaryota</taxon>
        <taxon>Metazoa</taxon>
        <taxon>Ecdysozoa</taxon>
        <taxon>Nematoda</taxon>
        <taxon>Chromadorea</taxon>
        <taxon>Rhabditida</taxon>
        <taxon>Spirurina</taxon>
        <taxon>Ascaridomorpha</taxon>
        <taxon>Ascaridoidea</taxon>
        <taxon>Anisakidae</taxon>
        <taxon>Anisakis</taxon>
        <taxon>Anisakis simplex complex</taxon>
    </lineage>
</organism>
<dbReference type="Proteomes" id="UP000267096">
    <property type="component" value="Unassembled WGS sequence"/>
</dbReference>
<feature type="compositionally biased region" description="Basic residues" evidence="1">
    <location>
        <begin position="172"/>
        <end position="187"/>
    </location>
</feature>
<dbReference type="InterPro" id="IPR002059">
    <property type="entry name" value="CSP_DNA-bd"/>
</dbReference>
<dbReference type="AlphaFoldDB" id="A0A0M3KCU5"/>
<dbReference type="SUPFAM" id="SSF50249">
    <property type="entry name" value="Nucleic acid-binding proteins"/>
    <property type="match status" value="1"/>
</dbReference>
<dbReference type="SMART" id="SM00357">
    <property type="entry name" value="CSP"/>
    <property type="match status" value="1"/>
</dbReference>
<protein>
    <submittedName>
        <fullName evidence="5">Ypsilon schachtel (inferred by orthology to a D. melanogaster protein)</fullName>
    </submittedName>
</protein>
<sequence>MPHYTWYDSLSRGRMPYSQLRRILREESGCLKIVETGVSGYVRWYDVRKRYGFIERDDTGEDLFVHQSSIAQSAIRKPYLRSLAKDEDVEFDVAVGPRGYQAVNVTGPDGDDVLGDPIGALVLYKHRYGHCRYGRTFRSRYHKTSEHPVAVLVLDGTRCDMSSSRDSYRRGGGGRRRTTSSIARRRVAGSSAAGAGQINTPSAQGGGQMNTPSAGDNAEKSAARGNTNLIAPITTEPPPYSQIASSQSNQTPPSRPRSFCRIFCCC</sequence>
<name>A0A0M3KCU5_ANISI</name>
<evidence type="ECO:0000313" key="5">
    <source>
        <dbReference type="WBParaSite" id="ASIM_0001879701-mRNA-1"/>
    </source>
</evidence>
<feature type="compositionally biased region" description="Polar residues" evidence="1">
    <location>
        <begin position="197"/>
        <end position="214"/>
    </location>
</feature>
<dbReference type="PROSITE" id="PS00352">
    <property type="entry name" value="CSD_1"/>
    <property type="match status" value="1"/>
</dbReference>
<gene>
    <name evidence="3" type="ORF">ASIM_LOCUS18193</name>
</gene>
<dbReference type="WBParaSite" id="ASIM_0001879701-mRNA-1">
    <property type="protein sequence ID" value="ASIM_0001879701-mRNA-1"/>
    <property type="gene ID" value="ASIM_0001879701"/>
</dbReference>
<dbReference type="PANTHER" id="PTHR11544">
    <property type="entry name" value="COLD SHOCK DOMAIN CONTAINING PROTEINS"/>
    <property type="match status" value="1"/>
</dbReference>
<dbReference type="EMBL" id="UYRR01035159">
    <property type="protein sequence ID" value="VDK63740.1"/>
    <property type="molecule type" value="Genomic_DNA"/>
</dbReference>
<dbReference type="PRINTS" id="PR00050">
    <property type="entry name" value="COLDSHOCK"/>
</dbReference>
<evidence type="ECO:0000313" key="3">
    <source>
        <dbReference type="EMBL" id="VDK63740.1"/>
    </source>
</evidence>
<evidence type="ECO:0000259" key="2">
    <source>
        <dbReference type="PROSITE" id="PS51857"/>
    </source>
</evidence>
<feature type="region of interest" description="Disordered" evidence="1">
    <location>
        <begin position="161"/>
        <end position="257"/>
    </location>
</feature>
<feature type="compositionally biased region" description="Polar residues" evidence="1">
    <location>
        <begin position="242"/>
        <end position="252"/>
    </location>
</feature>
<dbReference type="GO" id="GO:0003676">
    <property type="term" value="F:nucleic acid binding"/>
    <property type="evidence" value="ECO:0007669"/>
    <property type="project" value="InterPro"/>
</dbReference>
<reference evidence="5" key="1">
    <citation type="submission" date="2017-02" db="UniProtKB">
        <authorList>
            <consortium name="WormBaseParasite"/>
        </authorList>
    </citation>
    <scope>IDENTIFICATION</scope>
</reference>
<dbReference type="OrthoDB" id="203339at2759"/>
<feature type="domain" description="CSD" evidence="2">
    <location>
        <begin position="37"/>
        <end position="107"/>
    </location>
</feature>
<dbReference type="Pfam" id="PF00313">
    <property type="entry name" value="CSD"/>
    <property type="match status" value="1"/>
</dbReference>
<proteinExistence type="predicted"/>
<reference evidence="3 4" key="2">
    <citation type="submission" date="2018-11" db="EMBL/GenBank/DDBJ databases">
        <authorList>
            <consortium name="Pathogen Informatics"/>
        </authorList>
    </citation>
    <scope>NUCLEOTIDE SEQUENCE [LARGE SCALE GENOMIC DNA]</scope>
</reference>
<accession>A0A0M3KCU5</accession>
<dbReference type="InterPro" id="IPR050181">
    <property type="entry name" value="Cold_shock_domain"/>
</dbReference>
<keyword evidence="4" id="KW-1185">Reference proteome</keyword>
<evidence type="ECO:0000256" key="1">
    <source>
        <dbReference type="SAM" id="MobiDB-lite"/>
    </source>
</evidence>
<dbReference type="PROSITE" id="PS51857">
    <property type="entry name" value="CSD_2"/>
    <property type="match status" value="1"/>
</dbReference>
<dbReference type="Gene3D" id="2.40.50.140">
    <property type="entry name" value="Nucleic acid-binding proteins"/>
    <property type="match status" value="1"/>
</dbReference>
<dbReference type="InterPro" id="IPR019844">
    <property type="entry name" value="CSD_CS"/>
</dbReference>
<dbReference type="CDD" id="cd04458">
    <property type="entry name" value="CSP_CDS"/>
    <property type="match status" value="1"/>
</dbReference>
<evidence type="ECO:0000313" key="4">
    <source>
        <dbReference type="Proteomes" id="UP000267096"/>
    </source>
</evidence>
<dbReference type="InterPro" id="IPR012340">
    <property type="entry name" value="NA-bd_OB-fold"/>
</dbReference>
<dbReference type="InterPro" id="IPR011129">
    <property type="entry name" value="CSD"/>
</dbReference>